<dbReference type="SUPFAM" id="SSF64288">
    <property type="entry name" value="Chorismate lyase-like"/>
    <property type="match status" value="1"/>
</dbReference>
<reference evidence="2" key="1">
    <citation type="submission" date="2020-05" db="EMBL/GenBank/DDBJ databases">
        <title>Phylogenomic resolution of chytrid fungi.</title>
        <authorList>
            <person name="Stajich J.E."/>
            <person name="Amses K."/>
            <person name="Simmons R."/>
            <person name="Seto K."/>
            <person name="Myers J."/>
            <person name="Bonds A."/>
            <person name="Quandt C.A."/>
            <person name="Barry K."/>
            <person name="Liu P."/>
            <person name="Grigoriev I."/>
            <person name="Longcore J.E."/>
            <person name="James T.Y."/>
        </authorList>
    </citation>
    <scope>NUCLEOTIDE SEQUENCE</scope>
    <source>
        <strain evidence="2">JEL0318</strain>
    </source>
</reference>
<evidence type="ECO:0000259" key="1">
    <source>
        <dbReference type="Pfam" id="PF12706"/>
    </source>
</evidence>
<dbReference type="Gene3D" id="3.40.1410.10">
    <property type="entry name" value="Chorismate lyase-like"/>
    <property type="match status" value="1"/>
</dbReference>
<dbReference type="Gene3D" id="3.60.15.10">
    <property type="entry name" value="Ribonuclease Z/Hydroxyacylglutathione hydrolase-like"/>
    <property type="match status" value="1"/>
</dbReference>
<dbReference type="SUPFAM" id="SSF56281">
    <property type="entry name" value="Metallo-hydrolase/oxidoreductase"/>
    <property type="match status" value="1"/>
</dbReference>
<dbReference type="EMBL" id="JADGJD010001154">
    <property type="protein sequence ID" value="KAJ3046504.1"/>
    <property type="molecule type" value="Genomic_DNA"/>
</dbReference>
<dbReference type="PANTHER" id="PTHR42663:SF6">
    <property type="entry name" value="HYDROLASE C777.06C-RELATED"/>
    <property type="match status" value="1"/>
</dbReference>
<protein>
    <recommendedName>
        <fullName evidence="1">Metallo-beta-lactamase domain-containing protein</fullName>
    </recommendedName>
</protein>
<evidence type="ECO:0000313" key="3">
    <source>
        <dbReference type="Proteomes" id="UP001212841"/>
    </source>
</evidence>
<dbReference type="AlphaFoldDB" id="A0AAD5S7Q1"/>
<keyword evidence="3" id="KW-1185">Reference proteome</keyword>
<proteinExistence type="predicted"/>
<feature type="non-terminal residue" evidence="2">
    <location>
        <position position="1"/>
    </location>
</feature>
<dbReference type="PANTHER" id="PTHR42663">
    <property type="entry name" value="HYDROLASE C777.06C-RELATED-RELATED"/>
    <property type="match status" value="1"/>
</dbReference>
<name>A0AAD5S7Q1_9FUNG</name>
<dbReference type="InterPro" id="IPR036866">
    <property type="entry name" value="RibonucZ/Hydroxyglut_hydro"/>
</dbReference>
<dbReference type="Pfam" id="PF12706">
    <property type="entry name" value="Lactamase_B_2"/>
    <property type="match status" value="1"/>
</dbReference>
<sequence>MRTILIDCGKTFYEAALNWFVHYRLRNIDAVILTHGHADAMLGMDDLRQWTIGGKKYSVQDHIDVYLNRNTAKVVEGTFPYLFDKRKATGGGDIPSLQFHIFGDGPEGYEPFMIEELEVIPFQVEHGYGGDGKFMSLGYRLGNVTYISDASGLPEKARKCIAGTDILVLDALHYDSHPSHFSISESIKEASSLLSPGSHLYITGLSHRVDHDTLNQELADSSILKEHGILAETAYDGLRIVVDDLTFGASTINSVTACTEGAIESDKRARQNLPSHLGDIMSSRETTTLLPDTFSRLERVILMANGNVQRILSAYYNSTVTVDILSNEKIDVDANMNSRETIFKREVNLVCLNQICCNAKSTVTITSSEYLRLIEEQQVGIGQLFR</sequence>
<evidence type="ECO:0000313" key="2">
    <source>
        <dbReference type="EMBL" id="KAJ3046504.1"/>
    </source>
</evidence>
<gene>
    <name evidence="2" type="ORF">HK097_000805</name>
</gene>
<organism evidence="2 3">
    <name type="scientific">Rhizophlyctis rosea</name>
    <dbReference type="NCBI Taxonomy" id="64517"/>
    <lineage>
        <taxon>Eukaryota</taxon>
        <taxon>Fungi</taxon>
        <taxon>Fungi incertae sedis</taxon>
        <taxon>Chytridiomycota</taxon>
        <taxon>Chytridiomycota incertae sedis</taxon>
        <taxon>Chytridiomycetes</taxon>
        <taxon>Rhizophlyctidales</taxon>
        <taxon>Rhizophlyctidaceae</taxon>
        <taxon>Rhizophlyctis</taxon>
    </lineage>
</organism>
<dbReference type="InterPro" id="IPR001279">
    <property type="entry name" value="Metallo-B-lactamas"/>
</dbReference>
<dbReference type="Proteomes" id="UP001212841">
    <property type="component" value="Unassembled WGS sequence"/>
</dbReference>
<dbReference type="CDD" id="cd16279">
    <property type="entry name" value="metallo-hydrolase-like_MBL-fold"/>
    <property type="match status" value="1"/>
</dbReference>
<comment type="caution">
    <text evidence="2">The sequence shown here is derived from an EMBL/GenBank/DDBJ whole genome shotgun (WGS) entry which is preliminary data.</text>
</comment>
<feature type="domain" description="Metallo-beta-lactamase" evidence="1">
    <location>
        <begin position="2"/>
        <end position="190"/>
    </location>
</feature>
<accession>A0AAD5S7Q1</accession>
<dbReference type="InterPro" id="IPR028978">
    <property type="entry name" value="Chorismate_lyase_/UTRA_dom_sf"/>
</dbReference>